<evidence type="ECO:0000256" key="8">
    <source>
        <dbReference type="ARBA" id="ARBA00022840"/>
    </source>
</evidence>
<dbReference type="InterPro" id="IPR006474">
    <property type="entry name" value="Helicase_Cas3_CRISPR-ass_core"/>
</dbReference>
<dbReference type="InterPro" id="IPR006483">
    <property type="entry name" value="CRISPR-assoc_Cas3_HD"/>
</dbReference>
<dbReference type="NCBIfam" id="TIGR01587">
    <property type="entry name" value="cas3_core"/>
    <property type="match status" value="1"/>
</dbReference>
<evidence type="ECO:0000256" key="5">
    <source>
        <dbReference type="ARBA" id="ARBA00022741"/>
    </source>
</evidence>
<dbReference type="InterPro" id="IPR054712">
    <property type="entry name" value="Cas3-like_dom"/>
</dbReference>
<keyword evidence="8" id="KW-0067">ATP-binding</keyword>
<dbReference type="PANTHER" id="PTHR47963:SF9">
    <property type="entry name" value="CRISPR-ASSOCIATED ENDONUCLEASE_HELICASE CAS3"/>
    <property type="match status" value="1"/>
</dbReference>
<dbReference type="SMART" id="SM00487">
    <property type="entry name" value="DEXDc"/>
    <property type="match status" value="1"/>
</dbReference>
<dbReference type="Pfam" id="PF00270">
    <property type="entry name" value="DEAD"/>
    <property type="match status" value="1"/>
</dbReference>
<comment type="similarity">
    <text evidence="1">In the N-terminal section; belongs to the CRISPR-associated nuclease Cas3-HD family.</text>
</comment>
<evidence type="ECO:0000256" key="4">
    <source>
        <dbReference type="ARBA" id="ARBA00022723"/>
    </source>
</evidence>
<sequence>MPTRSSRLPVYHRYAGKALPGQAGDACHLLAWHSLDVAAVGWQLLAPERPLTKQLAAQLGIEPEPLRQLMVFLLGLHDLGKFSRAFQEVLKLSLDGMAPPQGKPYQQRHDRLGVLLWDACWKAWRKEGVLHWPEREAPARKLLEPIDSLMAPFFGHHGRPVATGQLAFADFFVNDGELDDAVAAGSFVADWAALVEPDWPVEKLLDEEWLARFKTLSWTIAGWATLSDWLGSHRDYFPYCQKAMALGDYWPKALFQAEAVLRATGFGRPPTPTPYAGLDQWFAGKVTPTPLQKKAEDLPLQAGPQLFILEDVTGAGKTEAACILAQRLLAAGHGEGLYFALPTMATSNAMYARLGNLHHHFYSSASKPSLVLAHGARELNEDFERAVTATQPENDDYDALDASASTQCNRWLADSNKKALLADVGVGTIDQALMGGLPFRHQSMRLLGLARKVLIIDEVHAFDHYMQTLLHQLLAHHARQGGSVILLTATLPHAMRESLTAAWRHGLGVETSPLEAHDYPLLTHCGRSATHEVPVKTRPEVARRVAVDWLESEDEAIERVLAAVEAGECIVWVRNTVDDAIRAFQQLREHHPEPERCLLFHARFAMLDRQRIESEVIRRFGKESTPSLRRGQVIVTTQVFQESLDCDADQMVSDIAPIDLLIQRAGRLQRHQRGERSAPVLQVLAPAWSDTPDVDWLSQAHRGTQAVYKDTSLIWLTQRVLREQGAITMPGEARSLIEGVYAASTEDLPEAFDLAHFERTGMDKYAVSVATHNALNLEDGYRLNGDFDPWQEEREMGTRLSDEQSVEVVLLKRREDELVLWVEDHRHADRLSRCRLTESQARKLAQLPERYTEQWETLQQRHRGLRFVQPWLPEEEDTCGYDAQWGVSFEQK</sequence>
<dbReference type="InterPro" id="IPR011545">
    <property type="entry name" value="DEAD/DEAH_box_helicase_dom"/>
</dbReference>
<dbReference type="CDD" id="cd09641">
    <property type="entry name" value="Cas3''_I"/>
    <property type="match status" value="1"/>
</dbReference>
<evidence type="ECO:0000256" key="2">
    <source>
        <dbReference type="ARBA" id="ARBA00009046"/>
    </source>
</evidence>
<evidence type="ECO:0000313" key="11">
    <source>
        <dbReference type="EMBL" id="MBE0462069.1"/>
    </source>
</evidence>
<keyword evidence="3" id="KW-0540">Nuclease</keyword>
<keyword evidence="6" id="KW-0378">Hydrolase</keyword>
<feature type="domain" description="HD Cas3-type" evidence="10">
    <location>
        <begin position="23"/>
        <end position="230"/>
    </location>
</feature>
<dbReference type="Pfam" id="PF22590">
    <property type="entry name" value="Cas3-like_C_2"/>
    <property type="match status" value="1"/>
</dbReference>
<dbReference type="Pfam" id="PF18019">
    <property type="entry name" value="Cas3_HD"/>
    <property type="match status" value="1"/>
</dbReference>
<gene>
    <name evidence="11" type="primary">cas3</name>
    <name evidence="11" type="ORF">EI547_01165</name>
</gene>
<dbReference type="InterPro" id="IPR027417">
    <property type="entry name" value="P-loop_NTPase"/>
</dbReference>
<reference evidence="11 12" key="1">
    <citation type="submission" date="2020-07" db="EMBL/GenBank/DDBJ databases">
        <title>Halophilic bacteria isolated from french cheeses.</title>
        <authorList>
            <person name="Kothe C.I."/>
            <person name="Farah-Kraiem B."/>
            <person name="Renault P."/>
            <person name="Dridi B."/>
        </authorList>
    </citation>
    <scope>NUCLEOTIDE SEQUENCE [LARGE SCALE GENOMIC DNA]</scope>
    <source>
        <strain evidence="11 12">FME20</strain>
    </source>
</reference>
<keyword evidence="5" id="KW-0547">Nucleotide-binding</keyword>
<proteinExistence type="inferred from homology"/>
<dbReference type="NCBIfam" id="TIGR01596">
    <property type="entry name" value="cas3_HD"/>
    <property type="match status" value="1"/>
</dbReference>
<dbReference type="Gene3D" id="3.40.50.300">
    <property type="entry name" value="P-loop containing nucleotide triphosphate hydrolases"/>
    <property type="match status" value="2"/>
</dbReference>
<dbReference type="InterPro" id="IPR038257">
    <property type="entry name" value="CRISPR-assoc_Cas3_HD_sf"/>
</dbReference>
<comment type="similarity">
    <text evidence="2">In the central section; belongs to the CRISPR-associated helicase Cas3 family.</text>
</comment>
<name>A0ABR9FTV8_9GAMM</name>
<dbReference type="PANTHER" id="PTHR47963">
    <property type="entry name" value="DEAD-BOX ATP-DEPENDENT RNA HELICASE 47, MITOCHONDRIAL"/>
    <property type="match status" value="1"/>
</dbReference>
<dbReference type="EMBL" id="RRZB01000002">
    <property type="protein sequence ID" value="MBE0462069.1"/>
    <property type="molecule type" value="Genomic_DNA"/>
</dbReference>
<evidence type="ECO:0000259" key="10">
    <source>
        <dbReference type="PROSITE" id="PS51643"/>
    </source>
</evidence>
<comment type="caution">
    <text evidence="11">The sequence shown here is derived from an EMBL/GenBank/DDBJ whole genome shotgun (WGS) entry which is preliminary data.</text>
</comment>
<keyword evidence="4" id="KW-0479">Metal-binding</keyword>
<dbReference type="InterPro" id="IPR050547">
    <property type="entry name" value="DEAD_box_RNA_helicases"/>
</dbReference>
<accession>A0ABR9FTV8</accession>
<evidence type="ECO:0000256" key="9">
    <source>
        <dbReference type="ARBA" id="ARBA00023118"/>
    </source>
</evidence>
<evidence type="ECO:0000313" key="12">
    <source>
        <dbReference type="Proteomes" id="UP001645038"/>
    </source>
</evidence>
<evidence type="ECO:0000256" key="6">
    <source>
        <dbReference type="ARBA" id="ARBA00022801"/>
    </source>
</evidence>
<dbReference type="Gene3D" id="1.10.3210.30">
    <property type="match status" value="1"/>
</dbReference>
<keyword evidence="9" id="KW-0051">Antiviral defense</keyword>
<evidence type="ECO:0000256" key="7">
    <source>
        <dbReference type="ARBA" id="ARBA00022806"/>
    </source>
</evidence>
<keyword evidence="7" id="KW-0347">Helicase</keyword>
<organism evidence="11 12">
    <name type="scientific">Halomonas colorata</name>
    <dbReference type="NCBI Taxonomy" id="2742615"/>
    <lineage>
        <taxon>Bacteria</taxon>
        <taxon>Pseudomonadati</taxon>
        <taxon>Pseudomonadota</taxon>
        <taxon>Gammaproteobacteria</taxon>
        <taxon>Oceanospirillales</taxon>
        <taxon>Halomonadaceae</taxon>
        <taxon>Halomonas</taxon>
    </lineage>
</organism>
<dbReference type="PROSITE" id="PS51643">
    <property type="entry name" value="HD_CAS3"/>
    <property type="match status" value="1"/>
</dbReference>
<keyword evidence="12" id="KW-1185">Reference proteome</keyword>
<evidence type="ECO:0000256" key="3">
    <source>
        <dbReference type="ARBA" id="ARBA00022722"/>
    </source>
</evidence>
<protein>
    <submittedName>
        <fullName evidence="11">CRISPR-associated helicase Cas3</fullName>
    </submittedName>
</protein>
<evidence type="ECO:0000256" key="1">
    <source>
        <dbReference type="ARBA" id="ARBA00006847"/>
    </source>
</evidence>
<dbReference type="Proteomes" id="UP001645038">
    <property type="component" value="Unassembled WGS sequence"/>
</dbReference>
<dbReference type="RefSeq" id="WP_192536591.1">
    <property type="nucleotide sequence ID" value="NZ_JABUZA010000004.1"/>
</dbReference>
<dbReference type="SUPFAM" id="SSF52540">
    <property type="entry name" value="P-loop containing nucleoside triphosphate hydrolases"/>
    <property type="match status" value="1"/>
</dbReference>
<dbReference type="InterPro" id="IPR014001">
    <property type="entry name" value="Helicase_ATP-bd"/>
</dbReference>